<keyword evidence="12" id="KW-1185">Reference proteome</keyword>
<keyword evidence="3 8" id="KW-0813">Transport</keyword>
<keyword evidence="5 8" id="KW-0812">Transmembrane</keyword>
<feature type="domain" description="Major facilitator superfamily (MFS) profile" evidence="10">
    <location>
        <begin position="25"/>
        <end position="457"/>
    </location>
</feature>
<organism evidence="11 12">
    <name type="scientific">Bacillus carboniphilus</name>
    <dbReference type="NCBI Taxonomy" id="86663"/>
    <lineage>
        <taxon>Bacteria</taxon>
        <taxon>Bacillati</taxon>
        <taxon>Bacillota</taxon>
        <taxon>Bacilli</taxon>
        <taxon>Bacillales</taxon>
        <taxon>Bacillaceae</taxon>
        <taxon>Bacillus</taxon>
    </lineage>
</organism>
<feature type="transmembrane region" description="Helical" evidence="9">
    <location>
        <begin position="158"/>
        <end position="181"/>
    </location>
</feature>
<evidence type="ECO:0000259" key="10">
    <source>
        <dbReference type="PROSITE" id="PS50850"/>
    </source>
</evidence>
<feature type="transmembrane region" description="Helical" evidence="9">
    <location>
        <begin position="65"/>
        <end position="85"/>
    </location>
</feature>
<dbReference type="Pfam" id="PF00854">
    <property type="entry name" value="PTR2"/>
    <property type="match status" value="2"/>
</dbReference>
<dbReference type="InterPro" id="IPR000109">
    <property type="entry name" value="POT_fam"/>
</dbReference>
<evidence type="ECO:0000256" key="6">
    <source>
        <dbReference type="ARBA" id="ARBA00022989"/>
    </source>
</evidence>
<dbReference type="Proteomes" id="UP001500782">
    <property type="component" value="Unassembled WGS sequence"/>
</dbReference>
<feature type="transmembrane region" description="Helical" evidence="9">
    <location>
        <begin position="38"/>
        <end position="59"/>
    </location>
</feature>
<dbReference type="InterPro" id="IPR020846">
    <property type="entry name" value="MFS_dom"/>
</dbReference>
<dbReference type="InterPro" id="IPR036259">
    <property type="entry name" value="MFS_trans_sf"/>
</dbReference>
<dbReference type="SUPFAM" id="SSF103473">
    <property type="entry name" value="MFS general substrate transporter"/>
    <property type="match status" value="1"/>
</dbReference>
<evidence type="ECO:0000256" key="1">
    <source>
        <dbReference type="ARBA" id="ARBA00004651"/>
    </source>
</evidence>
<feature type="transmembrane region" description="Helical" evidence="9">
    <location>
        <begin position="117"/>
        <end position="137"/>
    </location>
</feature>
<dbReference type="CDD" id="cd17346">
    <property type="entry name" value="MFS_DtpA_like"/>
    <property type="match status" value="1"/>
</dbReference>
<dbReference type="PANTHER" id="PTHR23517">
    <property type="entry name" value="RESISTANCE PROTEIN MDTM, PUTATIVE-RELATED-RELATED"/>
    <property type="match status" value="1"/>
</dbReference>
<gene>
    <name evidence="11" type="ORF">GCM10008967_20440</name>
</gene>
<comment type="caution">
    <text evidence="11">The sequence shown here is derived from an EMBL/GenBank/DDBJ whole genome shotgun (WGS) entry which is preliminary data.</text>
</comment>
<evidence type="ECO:0000313" key="11">
    <source>
        <dbReference type="EMBL" id="GAA0329870.1"/>
    </source>
</evidence>
<feature type="transmembrane region" description="Helical" evidence="9">
    <location>
        <begin position="92"/>
        <end position="111"/>
    </location>
</feature>
<feature type="transmembrane region" description="Helical" evidence="9">
    <location>
        <begin position="434"/>
        <end position="452"/>
    </location>
</feature>
<evidence type="ECO:0000256" key="9">
    <source>
        <dbReference type="SAM" id="Phobius"/>
    </source>
</evidence>
<keyword evidence="6 9" id="KW-1133">Transmembrane helix</keyword>
<evidence type="ECO:0000313" key="12">
    <source>
        <dbReference type="Proteomes" id="UP001500782"/>
    </source>
</evidence>
<keyword evidence="7 9" id="KW-0472">Membrane</keyword>
<evidence type="ECO:0000256" key="7">
    <source>
        <dbReference type="ARBA" id="ARBA00023136"/>
    </source>
</evidence>
<protein>
    <submittedName>
        <fullName evidence="11">Peptide MFS transporter</fullName>
    </submittedName>
</protein>
<dbReference type="NCBIfam" id="TIGR00924">
    <property type="entry name" value="yjdL_sub1_fam"/>
    <property type="match status" value="2"/>
</dbReference>
<evidence type="ECO:0000256" key="8">
    <source>
        <dbReference type="RuleBase" id="RU003755"/>
    </source>
</evidence>
<dbReference type="PROSITE" id="PS01023">
    <property type="entry name" value="PTR2_2"/>
    <property type="match status" value="1"/>
</dbReference>
<dbReference type="InterPro" id="IPR018456">
    <property type="entry name" value="PTR2_symporter_CS"/>
</dbReference>
<comment type="subcellular location">
    <subcellularLocation>
        <location evidence="1">Cell membrane</location>
        <topology evidence="1">Multi-pass membrane protein</topology>
    </subcellularLocation>
    <subcellularLocation>
        <location evidence="8">Membrane</location>
        <topology evidence="8">Multi-pass membrane protein</topology>
    </subcellularLocation>
</comment>
<keyword evidence="4" id="KW-1003">Cell membrane</keyword>
<feature type="transmembrane region" description="Helical" evidence="9">
    <location>
        <begin position="337"/>
        <end position="355"/>
    </location>
</feature>
<name>A0ABP3G1E0_9BACI</name>
<proteinExistence type="inferred from homology"/>
<feature type="transmembrane region" description="Helical" evidence="9">
    <location>
        <begin position="193"/>
        <end position="215"/>
    </location>
</feature>
<dbReference type="RefSeq" id="WP_425541822.1">
    <property type="nucleotide sequence ID" value="NZ_BAAADJ010000021.1"/>
</dbReference>
<feature type="transmembrane region" description="Helical" evidence="9">
    <location>
        <begin position="299"/>
        <end position="317"/>
    </location>
</feature>
<evidence type="ECO:0000256" key="5">
    <source>
        <dbReference type="ARBA" id="ARBA00022692"/>
    </source>
</evidence>
<dbReference type="InterPro" id="IPR050171">
    <property type="entry name" value="MFS_Transporters"/>
</dbReference>
<evidence type="ECO:0000256" key="3">
    <source>
        <dbReference type="ARBA" id="ARBA00022448"/>
    </source>
</evidence>
<feature type="transmembrane region" description="Helical" evidence="9">
    <location>
        <begin position="251"/>
        <end position="268"/>
    </location>
</feature>
<sequence length="471" mass="52056">MERTINQNSEVYRDDKMKHPKGLYLLFITEMWERYSYYGMRSILVLYLTAELISGGLGVDNASALRLYGTYTGLVYFTPLIGGYLTDRFIGLRTAITIGGITMALGDFTLFAVQEVWGLYLGLLLLIIGNGFFKPNISTLVGELYDKNDPRKDSAFTIFYMGINLGALISPLVAGFIYANLFYSNTGGVEQFGFKYAFLASSIGMIIGQLTFNLLSKKYLGTIGEKPAVQNSILDDENKAKPLSRNDKHRTAVILILACFTIFFWAGFEQAGASFTLYTRDFIDRTIFGYEVPVSFFQSLNPLFILILAPVVSLFWLRLSKTKRGDLAIPTKMALGLLLLGIGFLVLVPAVLYTGSDEGNIVARASMLFMVVTYLCHTLGELALSPIGLSLVSKMAPVKIASLLMGVWFLSNAGANYLAGYIASLTQEFGYLEIFLYLGIAAILVGLILLAISKPLQKLMHIDEIENPTRS</sequence>
<dbReference type="EMBL" id="BAAADJ010000021">
    <property type="protein sequence ID" value="GAA0329870.1"/>
    <property type="molecule type" value="Genomic_DNA"/>
</dbReference>
<dbReference type="InterPro" id="IPR005279">
    <property type="entry name" value="Dipep/tripep_permease"/>
</dbReference>
<reference evidence="12" key="1">
    <citation type="journal article" date="2019" name="Int. J. Syst. Evol. Microbiol.">
        <title>The Global Catalogue of Microorganisms (GCM) 10K type strain sequencing project: providing services to taxonomists for standard genome sequencing and annotation.</title>
        <authorList>
            <consortium name="The Broad Institute Genomics Platform"/>
            <consortium name="The Broad Institute Genome Sequencing Center for Infectious Disease"/>
            <person name="Wu L."/>
            <person name="Ma J."/>
        </authorList>
    </citation>
    <scope>NUCLEOTIDE SEQUENCE [LARGE SCALE GENOMIC DNA]</scope>
    <source>
        <strain evidence="12">JCM 9731</strain>
    </source>
</reference>
<evidence type="ECO:0000256" key="2">
    <source>
        <dbReference type="ARBA" id="ARBA00005982"/>
    </source>
</evidence>
<dbReference type="Gene3D" id="1.20.1250.20">
    <property type="entry name" value="MFS general substrate transporter like domains"/>
    <property type="match status" value="2"/>
</dbReference>
<accession>A0ABP3G1E0</accession>
<dbReference type="PANTHER" id="PTHR23517:SF15">
    <property type="entry name" value="PROTON-DEPENDENT OLIGOPEPTIDE FAMILY TRANSPORT PROTEIN"/>
    <property type="match status" value="1"/>
</dbReference>
<dbReference type="PROSITE" id="PS50850">
    <property type="entry name" value="MFS"/>
    <property type="match status" value="1"/>
</dbReference>
<comment type="similarity">
    <text evidence="2 8">Belongs to the major facilitator superfamily. Proton-dependent oligopeptide transporter (POT/PTR) (TC 2.A.17) family.</text>
</comment>
<feature type="transmembrane region" description="Helical" evidence="9">
    <location>
        <begin position="400"/>
        <end position="422"/>
    </location>
</feature>
<evidence type="ECO:0000256" key="4">
    <source>
        <dbReference type="ARBA" id="ARBA00022475"/>
    </source>
</evidence>